<dbReference type="InterPro" id="IPR010940">
    <property type="entry name" value="Mg_prot_MeTrfase_C"/>
</dbReference>
<dbReference type="SUPFAM" id="SSF53335">
    <property type="entry name" value="S-adenosyl-L-methionine-dependent methyltransferases"/>
    <property type="match status" value="1"/>
</dbReference>
<gene>
    <name evidence="6" type="primary">bchM</name>
    <name evidence="6" type="ORF">P8627_08315</name>
</gene>
<feature type="domain" description="Magnesium-protoporphyrin IX methyltransferase C-terminal" evidence="5">
    <location>
        <begin position="147"/>
        <end position="235"/>
    </location>
</feature>
<reference evidence="6 7" key="1">
    <citation type="submission" date="2023-04" db="EMBL/GenBank/DDBJ databases">
        <title>Jannaschia ovalis sp. nov., a marine bacterium isolated from sea tidal flat.</title>
        <authorList>
            <person name="Kwon D.Y."/>
            <person name="Kim J.-J."/>
        </authorList>
    </citation>
    <scope>NUCLEOTIDE SEQUENCE [LARGE SCALE GENOMIC DNA]</scope>
    <source>
        <strain evidence="6 7">GRR-S6-38</strain>
    </source>
</reference>
<organism evidence="6 7">
    <name type="scientific">Jannaschia ovalis</name>
    <dbReference type="NCBI Taxonomy" id="3038773"/>
    <lineage>
        <taxon>Bacteria</taxon>
        <taxon>Pseudomonadati</taxon>
        <taxon>Pseudomonadota</taxon>
        <taxon>Alphaproteobacteria</taxon>
        <taxon>Rhodobacterales</taxon>
        <taxon>Roseobacteraceae</taxon>
        <taxon>Jannaschia</taxon>
    </lineage>
</organism>
<evidence type="ECO:0000313" key="7">
    <source>
        <dbReference type="Proteomes" id="UP001243420"/>
    </source>
</evidence>
<evidence type="ECO:0000256" key="1">
    <source>
        <dbReference type="ARBA" id="ARBA00022603"/>
    </source>
</evidence>
<keyword evidence="7" id="KW-1185">Reference proteome</keyword>
<dbReference type="CDD" id="cd02440">
    <property type="entry name" value="AdoMet_MTases"/>
    <property type="match status" value="1"/>
</dbReference>
<dbReference type="EC" id="2.1.1.11" evidence="4"/>
<dbReference type="Pfam" id="PF01135">
    <property type="entry name" value="PCMT"/>
    <property type="match status" value="1"/>
</dbReference>
<dbReference type="InterPro" id="IPR010251">
    <property type="entry name" value="Mg_prot_MeTrfase"/>
</dbReference>
<dbReference type="RefSeq" id="WP_279967315.1">
    <property type="nucleotide sequence ID" value="NZ_CP122537.1"/>
</dbReference>
<dbReference type="GO" id="GO:0032259">
    <property type="term" value="P:methylation"/>
    <property type="evidence" value="ECO:0007669"/>
    <property type="project" value="UniProtKB-KW"/>
</dbReference>
<dbReference type="EMBL" id="CP122537">
    <property type="protein sequence ID" value="WGH80253.1"/>
    <property type="molecule type" value="Genomic_DNA"/>
</dbReference>
<dbReference type="InterPro" id="IPR029063">
    <property type="entry name" value="SAM-dependent_MTases_sf"/>
</dbReference>
<dbReference type="Pfam" id="PF07109">
    <property type="entry name" value="Mg-por_mtran_C"/>
    <property type="match status" value="1"/>
</dbReference>
<dbReference type="Gene3D" id="3.40.50.150">
    <property type="entry name" value="Vaccinia Virus protein VP39"/>
    <property type="match status" value="1"/>
</dbReference>
<accession>A0ABY8LIM5</accession>
<evidence type="ECO:0000259" key="5">
    <source>
        <dbReference type="Pfam" id="PF07109"/>
    </source>
</evidence>
<keyword evidence="2 6" id="KW-0808">Transferase</keyword>
<dbReference type="PANTHER" id="PTHR43464">
    <property type="entry name" value="METHYLTRANSFERASE"/>
    <property type="match status" value="1"/>
</dbReference>
<sequence>MAFDALHDAGPTPAGGGDAYASTRARVERYFDGTATRAWEDLTSDAPVSGIRRTVRAGRDRMRAAMLDRLPRDLRGARVLDAGCGTGAKTAALAARGATVVAVDVSPKLLGIAAKRLDPAVSSRVSFRAADMFDPALGAFDAVVAQDSMIYYAAPELAGRLNALAPRAGRILFSLAPRTPLLMAMFWAGKAFPRADRSPAMVPHSAAALAPRLDGTLQEVERVTSGFYISTCLELCA</sequence>
<evidence type="ECO:0000256" key="2">
    <source>
        <dbReference type="ARBA" id="ARBA00022679"/>
    </source>
</evidence>
<keyword evidence="1 6" id="KW-0489">Methyltransferase</keyword>
<dbReference type="NCBIfam" id="TIGR02021">
    <property type="entry name" value="BchM-ChlM"/>
    <property type="match status" value="1"/>
</dbReference>
<dbReference type="PANTHER" id="PTHR43464:SF19">
    <property type="entry name" value="UBIQUINONE BIOSYNTHESIS O-METHYLTRANSFERASE, MITOCHONDRIAL"/>
    <property type="match status" value="1"/>
</dbReference>
<evidence type="ECO:0000256" key="3">
    <source>
        <dbReference type="ARBA" id="ARBA00022691"/>
    </source>
</evidence>
<proteinExistence type="predicted"/>
<name>A0ABY8LIM5_9RHOB</name>
<protein>
    <recommendedName>
        <fullName evidence="4">Magnesium protoporphyrin IX methyltransferase</fullName>
        <ecNumber evidence="4">2.1.1.11</ecNumber>
    </recommendedName>
</protein>
<evidence type="ECO:0000313" key="6">
    <source>
        <dbReference type="EMBL" id="WGH80253.1"/>
    </source>
</evidence>
<evidence type="ECO:0000256" key="4">
    <source>
        <dbReference type="NCBIfam" id="TIGR02021"/>
    </source>
</evidence>
<keyword evidence="3" id="KW-0949">S-adenosyl-L-methionine</keyword>
<dbReference type="Proteomes" id="UP001243420">
    <property type="component" value="Chromosome"/>
</dbReference>
<dbReference type="GO" id="GO:0046406">
    <property type="term" value="F:magnesium protoporphyrin IX methyltransferase activity"/>
    <property type="evidence" value="ECO:0007669"/>
    <property type="project" value="UniProtKB-EC"/>
</dbReference>